<organism evidence="1 2">
    <name type="scientific">Yersinia mollaretii</name>
    <dbReference type="NCBI Taxonomy" id="33060"/>
    <lineage>
        <taxon>Bacteria</taxon>
        <taxon>Pseudomonadati</taxon>
        <taxon>Pseudomonadota</taxon>
        <taxon>Gammaproteobacteria</taxon>
        <taxon>Enterobacterales</taxon>
        <taxon>Yersiniaceae</taxon>
        <taxon>Yersinia</taxon>
    </lineage>
</organism>
<comment type="caution">
    <text evidence="1">The sequence shown here is derived from an EMBL/GenBank/DDBJ whole genome shotgun (WGS) entry which is preliminary data.</text>
</comment>
<dbReference type="Gene3D" id="3.30.420.150">
    <property type="entry name" value="Exopolyphosphatase. Domain 2"/>
    <property type="match status" value="1"/>
</dbReference>
<dbReference type="AlphaFoldDB" id="A0AA36LLM5"/>
<evidence type="ECO:0000313" key="2">
    <source>
        <dbReference type="Proteomes" id="UP000040841"/>
    </source>
</evidence>
<dbReference type="RefSeq" id="WP_049677918.1">
    <property type="nucleotide sequence ID" value="NZ_CABMMJ010000001.1"/>
</dbReference>
<sequence>MNAIQTNYDAIRETFSDNTLITLLHIGDESTTVATSDADDAVVTQQLTVGAINTARTYFRHTPPTPDEMETAIMVVEDEVIRISPAVNRASQLFTTDPNIAEIARLAGLPLQSETRMSLESVERMFDRLAVVMMGRPAASEGIPADNEFAARLLILREFMHHLQFSAITVVAEKTHISGRADKA</sequence>
<dbReference type="EMBL" id="CQBM01000001">
    <property type="protein sequence ID" value="CNH47208.1"/>
    <property type="molecule type" value="Genomic_DNA"/>
</dbReference>
<gene>
    <name evidence="1" type="ORF">ERS008502_00549</name>
</gene>
<evidence type="ECO:0000313" key="1">
    <source>
        <dbReference type="EMBL" id="CNH47208.1"/>
    </source>
</evidence>
<protein>
    <submittedName>
        <fullName evidence="1">Exopolyphosphatase</fullName>
    </submittedName>
</protein>
<name>A0AA36LLM5_YERMO</name>
<accession>A0AA36LLM5</accession>
<proteinExistence type="predicted"/>
<reference evidence="1 2" key="1">
    <citation type="submission" date="2015-03" db="EMBL/GenBank/DDBJ databases">
        <authorList>
            <consortium name="Pathogen Informatics"/>
            <person name="Murphy D."/>
        </authorList>
    </citation>
    <scope>NUCLEOTIDE SEQUENCE [LARGE SCALE GENOMIC DNA]</scope>
    <source>
        <strain evidence="1 2">FE82747</strain>
    </source>
</reference>
<dbReference type="Proteomes" id="UP000040841">
    <property type="component" value="Unassembled WGS sequence"/>
</dbReference>